<evidence type="ECO:0000313" key="2">
    <source>
        <dbReference type="Proteomes" id="UP001162483"/>
    </source>
</evidence>
<feature type="non-terminal residue" evidence="1">
    <location>
        <position position="35"/>
    </location>
</feature>
<evidence type="ECO:0000313" key="1">
    <source>
        <dbReference type="EMBL" id="CAI9536009.1"/>
    </source>
</evidence>
<reference evidence="1" key="1">
    <citation type="submission" date="2023-05" db="EMBL/GenBank/DDBJ databases">
        <authorList>
            <person name="Stuckert A."/>
        </authorList>
    </citation>
    <scope>NUCLEOTIDE SEQUENCE</scope>
</reference>
<organism evidence="1 2">
    <name type="scientific">Staurois parvus</name>
    <dbReference type="NCBI Taxonomy" id="386267"/>
    <lineage>
        <taxon>Eukaryota</taxon>
        <taxon>Metazoa</taxon>
        <taxon>Chordata</taxon>
        <taxon>Craniata</taxon>
        <taxon>Vertebrata</taxon>
        <taxon>Euteleostomi</taxon>
        <taxon>Amphibia</taxon>
        <taxon>Batrachia</taxon>
        <taxon>Anura</taxon>
        <taxon>Neobatrachia</taxon>
        <taxon>Ranoidea</taxon>
        <taxon>Ranidae</taxon>
        <taxon>Staurois</taxon>
    </lineage>
</organism>
<comment type="caution">
    <text evidence="1">The sequence shown here is derived from an EMBL/GenBank/DDBJ whole genome shotgun (WGS) entry which is preliminary data.</text>
</comment>
<dbReference type="EMBL" id="CATNWA010000295">
    <property type="protein sequence ID" value="CAI9536009.1"/>
    <property type="molecule type" value="Genomic_DNA"/>
</dbReference>
<sequence length="35" mass="3982">MRCPPLVHAAHHCCISVHHQCLLNNAHQRRLISAN</sequence>
<gene>
    <name evidence="1" type="ORF">SPARVUS_LOCUS973649</name>
</gene>
<keyword evidence="2" id="KW-1185">Reference proteome</keyword>
<protein>
    <submittedName>
        <fullName evidence="1">Uncharacterized protein</fullName>
    </submittedName>
</protein>
<proteinExistence type="predicted"/>
<accession>A0ABN9AKR5</accession>
<name>A0ABN9AKR5_9NEOB</name>
<dbReference type="Proteomes" id="UP001162483">
    <property type="component" value="Unassembled WGS sequence"/>
</dbReference>